<gene>
    <name evidence="2" type="ORF">FC756_14355</name>
</gene>
<accession>A0A4U2YYB7</accession>
<name>A0A4U2YYB7_9BACI</name>
<dbReference type="AlphaFoldDB" id="A0A4U2YYB7"/>
<dbReference type="EMBL" id="SZPU01000056">
    <property type="protein sequence ID" value="TKI66609.1"/>
    <property type="molecule type" value="Genomic_DNA"/>
</dbReference>
<feature type="transmembrane region" description="Helical" evidence="1">
    <location>
        <begin position="12"/>
        <end position="30"/>
    </location>
</feature>
<protein>
    <submittedName>
        <fullName evidence="2">Uncharacterized protein</fullName>
    </submittedName>
</protein>
<proteinExistence type="predicted"/>
<organism evidence="2 3">
    <name type="scientific">Lysinibacillus mangiferihumi</name>
    <dbReference type="NCBI Taxonomy" id="1130819"/>
    <lineage>
        <taxon>Bacteria</taxon>
        <taxon>Bacillati</taxon>
        <taxon>Bacillota</taxon>
        <taxon>Bacilli</taxon>
        <taxon>Bacillales</taxon>
        <taxon>Bacillaceae</taxon>
        <taxon>Lysinibacillus</taxon>
    </lineage>
</organism>
<keyword evidence="1" id="KW-0472">Membrane</keyword>
<keyword evidence="1" id="KW-0812">Transmembrane</keyword>
<dbReference type="RefSeq" id="WP_107896643.1">
    <property type="nucleotide sequence ID" value="NZ_PYWM01000022.1"/>
</dbReference>
<keyword evidence="1" id="KW-1133">Transmembrane helix</keyword>
<sequence>MEKKVRTLVETINNWLPIVSALIGGLLFIWRITNNLNKTLLSLTNGIDRLNQHLNEVDETSKESAKRINNHEIRIVVLEKVAGIQKQTEESVKYEN</sequence>
<evidence type="ECO:0000256" key="1">
    <source>
        <dbReference type="SAM" id="Phobius"/>
    </source>
</evidence>
<reference evidence="2 3" key="1">
    <citation type="submission" date="2019-04" db="EMBL/GenBank/DDBJ databases">
        <title>Lysinibacillus genome sequencing.</title>
        <authorList>
            <person name="Dunlap C."/>
        </authorList>
    </citation>
    <scope>NUCLEOTIDE SEQUENCE [LARGE SCALE GENOMIC DNA]</scope>
    <source>
        <strain evidence="2 3">CCTCC AB 2010389</strain>
    </source>
</reference>
<dbReference type="Proteomes" id="UP000308744">
    <property type="component" value="Unassembled WGS sequence"/>
</dbReference>
<keyword evidence="3" id="KW-1185">Reference proteome</keyword>
<comment type="caution">
    <text evidence="2">The sequence shown here is derived from an EMBL/GenBank/DDBJ whole genome shotgun (WGS) entry which is preliminary data.</text>
</comment>
<evidence type="ECO:0000313" key="3">
    <source>
        <dbReference type="Proteomes" id="UP000308744"/>
    </source>
</evidence>
<evidence type="ECO:0000313" key="2">
    <source>
        <dbReference type="EMBL" id="TKI66609.1"/>
    </source>
</evidence>